<evidence type="ECO:0000313" key="3">
    <source>
        <dbReference type="Proteomes" id="UP000768180"/>
    </source>
</evidence>
<dbReference type="RefSeq" id="WP_173829593.1">
    <property type="nucleotide sequence ID" value="NZ_JAAITQ010000005.1"/>
</dbReference>
<keyword evidence="1" id="KW-1133">Transmembrane helix</keyword>
<name>A0ABX2GDE1_9FIRM</name>
<organism evidence="2 3">
    <name type="scientific">Fusicatenibacter saccharivorans</name>
    <dbReference type="NCBI Taxonomy" id="1150298"/>
    <lineage>
        <taxon>Bacteria</taxon>
        <taxon>Bacillati</taxon>
        <taxon>Bacillota</taxon>
        <taxon>Clostridia</taxon>
        <taxon>Lachnospirales</taxon>
        <taxon>Lachnospiraceae</taxon>
        <taxon>Fusicatenibacter</taxon>
    </lineage>
</organism>
<comment type="caution">
    <text evidence="2">The sequence shown here is derived from an EMBL/GenBank/DDBJ whole genome shotgun (WGS) entry which is preliminary data.</text>
</comment>
<keyword evidence="3" id="KW-1185">Reference proteome</keyword>
<dbReference type="Proteomes" id="UP000768180">
    <property type="component" value="Unassembled WGS sequence"/>
</dbReference>
<accession>A0ABX2GDE1</accession>
<gene>
    <name evidence="2" type="ORF">G5B05_04120</name>
</gene>
<reference evidence="2 3" key="1">
    <citation type="journal article" date="2020" name="Cell Host Microbe">
        <title>Functional and Genomic Variation between Human-Derived Isolates of Lachnospiraceae Reveals Inter- and Intra-Species Diversity.</title>
        <authorList>
            <person name="Sorbara M.T."/>
            <person name="Littmann E.R."/>
            <person name="Fontana E."/>
            <person name="Moody T.U."/>
            <person name="Kohout C.E."/>
            <person name="Gjonbalaj M."/>
            <person name="Eaton V."/>
            <person name="Seok R."/>
            <person name="Leiner I.M."/>
            <person name="Pamer E.G."/>
        </authorList>
    </citation>
    <scope>NUCLEOTIDE SEQUENCE [LARGE SCALE GENOMIC DNA]</scope>
    <source>
        <strain evidence="2 3">MSK.14.54</strain>
    </source>
</reference>
<feature type="transmembrane region" description="Helical" evidence="1">
    <location>
        <begin position="85"/>
        <end position="107"/>
    </location>
</feature>
<dbReference type="EMBL" id="JAAITQ010000005">
    <property type="protein sequence ID" value="NSE15610.1"/>
    <property type="molecule type" value="Genomic_DNA"/>
</dbReference>
<protein>
    <submittedName>
        <fullName evidence="2">Uncharacterized protein</fullName>
    </submittedName>
</protein>
<evidence type="ECO:0000256" key="1">
    <source>
        <dbReference type="SAM" id="Phobius"/>
    </source>
</evidence>
<evidence type="ECO:0000313" key="2">
    <source>
        <dbReference type="EMBL" id="NSE15610.1"/>
    </source>
</evidence>
<sequence>MAWKLGIRTPKAHRLIMEDERKGIIYDRIVGEILSVKFNESSERVYDEWMDEFVDFHKQLMQHNIDDVISYKDFLKMFATDEETIAKINALADGVMVIALFMAISIWKM</sequence>
<keyword evidence="1" id="KW-0812">Transmembrane</keyword>
<proteinExistence type="predicted"/>
<keyword evidence="1" id="KW-0472">Membrane</keyword>